<proteinExistence type="inferred from homology"/>
<evidence type="ECO:0000256" key="1">
    <source>
        <dbReference type="HAMAP-Rule" id="MF_00095"/>
    </source>
</evidence>
<dbReference type="Gene3D" id="3.40.1350.60">
    <property type="match status" value="1"/>
</dbReference>
<gene>
    <name evidence="1 4" type="primary">sfsA</name>
    <name evidence="4" type="ORF">HYG85_11220</name>
</gene>
<feature type="domain" description="SfsA N-terminal OB" evidence="3">
    <location>
        <begin position="12"/>
        <end position="77"/>
    </location>
</feature>
<evidence type="ECO:0000259" key="3">
    <source>
        <dbReference type="Pfam" id="PF17746"/>
    </source>
</evidence>
<dbReference type="InterPro" id="IPR005224">
    <property type="entry name" value="SfsA"/>
</dbReference>
<dbReference type="Pfam" id="PF03749">
    <property type="entry name" value="SfsA"/>
    <property type="match status" value="1"/>
</dbReference>
<name>A0A8J8MAZ2_9FIRM</name>
<dbReference type="Gene3D" id="2.40.50.580">
    <property type="match status" value="1"/>
</dbReference>
<sequence length="228" mass="26179">MIYEDIVEGVFLERPNRFIAKVLIDGNPETVHVKNTGRCKEILTEGTKIFLQKSNNPNRKTKYSLISAYKKDMLINIDSQVPNEVVHEAIIQNKLPELIDLNYVKREQKYKNSRFDIYFERGNKKGFIEVKGVTLEKDGLSMFPDAPTKRGTKHLEELIDAIANGYEGYLFLLIQMNDIHKFTPNYITDETFAKTLMKANDAGVKILCYNSLVTRNEITIGKKAEVLL</sequence>
<dbReference type="HAMAP" id="MF_00095">
    <property type="entry name" value="SfsA"/>
    <property type="match status" value="1"/>
</dbReference>
<dbReference type="NCBIfam" id="TIGR00230">
    <property type="entry name" value="sfsA"/>
    <property type="match status" value="1"/>
</dbReference>
<organism evidence="4 5">
    <name type="scientific">Vallitalea guaymasensis</name>
    <dbReference type="NCBI Taxonomy" id="1185412"/>
    <lineage>
        <taxon>Bacteria</taxon>
        <taxon>Bacillati</taxon>
        <taxon>Bacillota</taxon>
        <taxon>Clostridia</taxon>
        <taxon>Lachnospirales</taxon>
        <taxon>Vallitaleaceae</taxon>
        <taxon>Vallitalea</taxon>
    </lineage>
</organism>
<reference evidence="4 5" key="1">
    <citation type="submission" date="2020-07" db="EMBL/GenBank/DDBJ databases">
        <title>Vallitalea guaymasensis genome.</title>
        <authorList>
            <person name="Postec A."/>
        </authorList>
    </citation>
    <scope>NUCLEOTIDE SEQUENCE [LARGE SCALE GENOMIC DNA]</scope>
    <source>
        <strain evidence="4 5">Ra1766G1</strain>
    </source>
</reference>
<dbReference type="RefSeq" id="WP_212693527.1">
    <property type="nucleotide sequence ID" value="NZ_CP058561.1"/>
</dbReference>
<dbReference type="EMBL" id="CP058561">
    <property type="protein sequence ID" value="QUH29458.1"/>
    <property type="molecule type" value="Genomic_DNA"/>
</dbReference>
<dbReference type="PANTHER" id="PTHR30545">
    <property type="entry name" value="SUGAR FERMENTATION STIMULATION PROTEIN A"/>
    <property type="match status" value="1"/>
</dbReference>
<protein>
    <recommendedName>
        <fullName evidence="1">Sugar fermentation stimulation protein homolog</fullName>
    </recommendedName>
</protein>
<feature type="domain" description="Sugar fermentation stimulation protein C-terminal" evidence="2">
    <location>
        <begin position="80"/>
        <end position="216"/>
    </location>
</feature>
<accession>A0A8J8MAZ2</accession>
<dbReference type="KEGG" id="vgu:HYG85_11220"/>
<dbReference type="InterPro" id="IPR040452">
    <property type="entry name" value="SfsA_C"/>
</dbReference>
<dbReference type="GO" id="GO:0003677">
    <property type="term" value="F:DNA binding"/>
    <property type="evidence" value="ECO:0007669"/>
    <property type="project" value="InterPro"/>
</dbReference>
<dbReference type="PANTHER" id="PTHR30545:SF2">
    <property type="entry name" value="SUGAR FERMENTATION STIMULATION PROTEIN A"/>
    <property type="match status" value="1"/>
</dbReference>
<dbReference type="Proteomes" id="UP000677305">
    <property type="component" value="Chromosome"/>
</dbReference>
<dbReference type="Pfam" id="PF17746">
    <property type="entry name" value="SfsA_N"/>
    <property type="match status" value="1"/>
</dbReference>
<evidence type="ECO:0000313" key="4">
    <source>
        <dbReference type="EMBL" id="QUH29458.1"/>
    </source>
</evidence>
<dbReference type="InterPro" id="IPR041465">
    <property type="entry name" value="SfsA_N"/>
</dbReference>
<dbReference type="AlphaFoldDB" id="A0A8J8MAZ2"/>
<evidence type="ECO:0000259" key="2">
    <source>
        <dbReference type="Pfam" id="PF03749"/>
    </source>
</evidence>
<dbReference type="CDD" id="cd22359">
    <property type="entry name" value="SfsA-like_bacterial"/>
    <property type="match status" value="1"/>
</dbReference>
<keyword evidence="5" id="KW-1185">Reference proteome</keyword>
<comment type="similarity">
    <text evidence="1">Belongs to the SfsA family.</text>
</comment>
<dbReference type="FunFam" id="2.40.50.580:FF:000002">
    <property type="entry name" value="Sugar fermentation stimulation protein homolog"/>
    <property type="match status" value="1"/>
</dbReference>
<evidence type="ECO:0000313" key="5">
    <source>
        <dbReference type="Proteomes" id="UP000677305"/>
    </source>
</evidence>